<organism evidence="8 9">
    <name type="scientific">Miscanthus lutarioriparius</name>
    <dbReference type="NCBI Taxonomy" id="422564"/>
    <lineage>
        <taxon>Eukaryota</taxon>
        <taxon>Viridiplantae</taxon>
        <taxon>Streptophyta</taxon>
        <taxon>Embryophyta</taxon>
        <taxon>Tracheophyta</taxon>
        <taxon>Spermatophyta</taxon>
        <taxon>Magnoliopsida</taxon>
        <taxon>Liliopsida</taxon>
        <taxon>Poales</taxon>
        <taxon>Poaceae</taxon>
        <taxon>PACMAD clade</taxon>
        <taxon>Panicoideae</taxon>
        <taxon>Andropogonodae</taxon>
        <taxon>Andropogoneae</taxon>
        <taxon>Saccharinae</taxon>
        <taxon>Miscanthus</taxon>
    </lineage>
</organism>
<dbReference type="InterPro" id="IPR056280">
    <property type="entry name" value="AIPP2-like_SPOC"/>
</dbReference>
<reference evidence="8" key="1">
    <citation type="submission" date="2020-10" db="EMBL/GenBank/DDBJ databases">
        <authorList>
            <person name="Han B."/>
            <person name="Lu T."/>
            <person name="Zhao Q."/>
            <person name="Huang X."/>
            <person name="Zhao Y."/>
        </authorList>
    </citation>
    <scope>NUCLEOTIDE SEQUENCE</scope>
</reference>
<dbReference type="GO" id="GO:0008270">
    <property type="term" value="F:zinc ion binding"/>
    <property type="evidence" value="ECO:0007669"/>
    <property type="project" value="UniProtKB-KW"/>
</dbReference>
<evidence type="ECO:0000256" key="2">
    <source>
        <dbReference type="ARBA" id="ARBA00022771"/>
    </source>
</evidence>
<feature type="compositionally biased region" description="Polar residues" evidence="6">
    <location>
        <begin position="675"/>
        <end position="686"/>
    </location>
</feature>
<evidence type="ECO:0000259" key="7">
    <source>
        <dbReference type="Pfam" id="PF23121"/>
    </source>
</evidence>
<keyword evidence="3" id="KW-0862">Zinc</keyword>
<proteinExistence type="predicted"/>
<feature type="region of interest" description="Disordered" evidence="6">
    <location>
        <begin position="710"/>
        <end position="740"/>
    </location>
</feature>
<feature type="compositionally biased region" description="Basic and acidic residues" evidence="6">
    <location>
        <begin position="884"/>
        <end position="894"/>
    </location>
</feature>
<keyword evidence="5" id="KW-0804">Transcription</keyword>
<feature type="domain" description="AIPP2-like SPOC-like" evidence="7">
    <location>
        <begin position="1041"/>
        <end position="1146"/>
    </location>
</feature>
<feature type="compositionally biased region" description="Acidic residues" evidence="6">
    <location>
        <begin position="780"/>
        <end position="789"/>
    </location>
</feature>
<keyword evidence="1" id="KW-0479">Metal-binding</keyword>
<evidence type="ECO:0000256" key="3">
    <source>
        <dbReference type="ARBA" id="ARBA00022833"/>
    </source>
</evidence>
<evidence type="ECO:0000256" key="5">
    <source>
        <dbReference type="ARBA" id="ARBA00023163"/>
    </source>
</evidence>
<dbReference type="GO" id="GO:0034244">
    <property type="term" value="P:negative regulation of transcription elongation by RNA polymerase II"/>
    <property type="evidence" value="ECO:0007669"/>
    <property type="project" value="InterPro"/>
</dbReference>
<comment type="caution">
    <text evidence="8">The sequence shown here is derived from an EMBL/GenBank/DDBJ whole genome shotgun (WGS) entry which is preliminary data.</text>
</comment>
<name>A0A811QIB8_9POAL</name>
<dbReference type="Pfam" id="PF23121">
    <property type="entry name" value="SPOC_AIPP2"/>
    <property type="match status" value="1"/>
</dbReference>
<evidence type="ECO:0000313" key="8">
    <source>
        <dbReference type="EMBL" id="CAD6258119.1"/>
    </source>
</evidence>
<dbReference type="GO" id="GO:0140566">
    <property type="term" value="F:histone reader activity"/>
    <property type="evidence" value="ECO:0007669"/>
    <property type="project" value="InterPro"/>
</dbReference>
<evidence type="ECO:0000256" key="6">
    <source>
        <dbReference type="SAM" id="MobiDB-lite"/>
    </source>
</evidence>
<dbReference type="InterPro" id="IPR049914">
    <property type="entry name" value="PHD1-3/5-6"/>
</dbReference>
<feature type="region of interest" description="Disordered" evidence="6">
    <location>
        <begin position="970"/>
        <end position="1025"/>
    </location>
</feature>
<keyword evidence="9" id="KW-1185">Reference proteome</keyword>
<keyword evidence="4" id="KW-0805">Transcription regulation</keyword>
<feature type="compositionally biased region" description="Basic and acidic residues" evidence="6">
    <location>
        <begin position="790"/>
        <end position="799"/>
    </location>
</feature>
<feature type="region of interest" description="Disordered" evidence="6">
    <location>
        <begin position="846"/>
        <end position="894"/>
    </location>
</feature>
<feature type="region of interest" description="Disordered" evidence="6">
    <location>
        <begin position="637"/>
        <end position="697"/>
    </location>
</feature>
<sequence>MVSAARAESLLALLLRPSGGRISASATTAPRRRSFSRHRDSARWREGESNRMESRYVSPTLFLCRIRAFGHGLVAWYYFEKGQGQGQGRGRAHARGSLQIQIEAETRSSGLWTETIVSFQDSILISKWDLIVVTELGTAMTAVSPKPFHCQWTRRSELEEIVAISYTLKHQVLCQELKGLRNQIYLIIKAGVPKGWATPNALDLPLASRTFTAASPVSSTYGVDLPRDRGYCLDPVIYDASSFEWLCDDCPPKHNEVPKSLEWNCDHSHKVPRWKGSRNVIEEHNRLFEEGFNKAGVRMFSRPQNMNDVLETRSVTWFHVPDDSSCDDHYSIQLGSIINEPNVNRVEVTKEPLSWGCRRHRSHKARYSTWGCRRRRSHKARRDSSDASTKHFPSADTFNSSEMFVVKKFKRNDVLEEGESTNDHLFYQPESADGSSHSASDLTVEIQKTAGAVGPTMNTMECLDLSMEKDSCSFSLNCVEGFPQGTKPDLLPLINDVERSYPCVTDSSCPTVPNMEQKDGVLENAEQPHPLEMVNPDGTSHSPVGRAFEIEEQGAEAGLCASVQDVEEQVDSSSPASESWEQPVPLKVVILRPWHDVRNSILRSKHPSNYSQSMQGSDLYVGNMDVLDPSKEWLDSSILRSKPPSNYSQPMQGSDLDVGNMDVLDPSKERMDSRLMSNTVEPSSSSNGGGTSVEKDNTEKTECLSGMDTVTPELDNVQGSNPSAEPSSSSNGEGASAVEKHSAEITECLLGMGTLTPALHNVQALNPLTPKECLVSNADNSDEANDNSDEANRSDEVHRSCNDFNGNYYPKPVLKGRISKMMYPRLWFQLPKMWLVGKHHKWKMPLPSKHVSPRKATKSSFRKQYKGPNRHIPRHTKHQKTKLVMKDRNTDPAHIRSCRPSKKIDRTCLSASLYLSPKIKEVNDANVAEPRCSKSLRTFEYVMAKKRKRPVLSYDEDAKAMQMEVRMRRRHVKSCVMKQRRSAENSEEAMSPGNSNNQHANDDMKARKPRRANKDKKAPLGNASVPCTRNDAARGIMKIGQEYISLAAHLSNQACKEVQELSLSLPALMKVTKHSKLKAWPGRWKASKPSAECIGLYFFSDNMRELDQLVHYLTDHSLVLKYVVGFAKLLIFPSVFLPEQCQIYLSNLVFCSVPRETLSVGSVQAQDGYWENRCRRVTKSLCITWVQSDTLVQEMPVSKGITTSRRQQLPSAVHGFCTETDPCDHTKPCPNSESSRTQAVWPCHRANDDVGTLHSGAGNCRCIGGFSELVKGLAKARPVKFTA</sequence>
<dbReference type="OrthoDB" id="1932206at2759"/>
<feature type="compositionally biased region" description="Basic residues" evidence="6">
    <location>
        <begin position="851"/>
        <end position="883"/>
    </location>
</feature>
<dbReference type="PANTHER" id="PTHR33304:SF59">
    <property type="entry name" value="RING_FYVE_PHD ZINC FINGER SUPERFAMILY PROTEIN"/>
    <property type="match status" value="1"/>
</dbReference>
<evidence type="ECO:0000256" key="4">
    <source>
        <dbReference type="ARBA" id="ARBA00023015"/>
    </source>
</evidence>
<feature type="region of interest" description="Disordered" evidence="6">
    <location>
        <begin position="773"/>
        <end position="799"/>
    </location>
</feature>
<evidence type="ECO:0000313" key="9">
    <source>
        <dbReference type="Proteomes" id="UP000604825"/>
    </source>
</evidence>
<protein>
    <recommendedName>
        <fullName evidence="7">AIPP2-like SPOC-like domain-containing protein</fullName>
    </recommendedName>
</protein>
<evidence type="ECO:0000256" key="1">
    <source>
        <dbReference type="ARBA" id="ARBA00022723"/>
    </source>
</evidence>
<dbReference type="PANTHER" id="PTHR33304">
    <property type="match status" value="1"/>
</dbReference>
<feature type="compositionally biased region" description="Basic and acidic residues" evidence="6">
    <location>
        <begin position="37"/>
        <end position="49"/>
    </location>
</feature>
<feature type="region of interest" description="Disordered" evidence="6">
    <location>
        <begin position="23"/>
        <end position="49"/>
    </location>
</feature>
<feature type="compositionally biased region" description="Low complexity" evidence="6">
    <location>
        <begin position="719"/>
        <end position="737"/>
    </location>
</feature>
<feature type="compositionally biased region" description="Polar residues" evidence="6">
    <location>
        <begin position="643"/>
        <end position="652"/>
    </location>
</feature>
<gene>
    <name evidence="8" type="ORF">NCGR_LOCUS41602</name>
</gene>
<accession>A0A811QIB8</accession>
<keyword evidence="2" id="KW-0863">Zinc-finger</keyword>
<dbReference type="EMBL" id="CAJGYO010000010">
    <property type="protein sequence ID" value="CAD6258119.1"/>
    <property type="molecule type" value="Genomic_DNA"/>
</dbReference>
<dbReference type="Proteomes" id="UP000604825">
    <property type="component" value="Unassembled WGS sequence"/>
</dbReference>